<reference evidence="1" key="1">
    <citation type="submission" date="2017-09" db="EMBL/GenBank/DDBJ databases">
        <title>Complete Genome Sequence of ansamitocin-producing Bacterium Actinosynnema pretiosum X47.</title>
        <authorList>
            <person name="Cao G."/>
            <person name="Zong G."/>
            <person name="Zhong C."/>
            <person name="Fu J."/>
        </authorList>
    </citation>
    <scope>NUCLEOTIDE SEQUENCE [LARGE SCALE GENOMIC DNA]</scope>
    <source>
        <strain evidence="1">X47</strain>
    </source>
</reference>
<protein>
    <submittedName>
        <fullName evidence="1">Uncharacterized protein</fullName>
    </submittedName>
</protein>
<sequence>MQSTATQQAVTAADIAHLPSPAQRYLEFTGVLDRPLDVGFEARLNGWRRQRPDQHWTPCRTHQRSSAEDLSRVVENKVGRLVQTTDVLRDGHVERRSTALRVFTVARESGPEHEANELVAFLCDAVLLAPSMLLSLDVLWKPVSDEAFDLVLTGGGRSVRARVVVDERGAVREFTSNDRYAELPEGLVRTRWSAAVDDGWFLDSDRMRPRRVLSVWHLPTGGFAHAHHDLTRCEVVCATGEGRRIPRPRVGD</sequence>
<dbReference type="InterPro" id="IPR046674">
    <property type="entry name" value="DUF6544"/>
</dbReference>
<dbReference type="EMBL" id="CP023445">
    <property type="protein sequence ID" value="ATE53499.1"/>
    <property type="molecule type" value="Genomic_DNA"/>
</dbReference>
<accession>A0A290Z3F8</accession>
<proteinExistence type="predicted"/>
<name>A0A290Z3F8_9PSEU</name>
<gene>
    <name evidence="1" type="ORF">CNX65_09510</name>
</gene>
<dbReference type="AlphaFoldDB" id="A0A290Z3F8"/>
<dbReference type="Proteomes" id="UP000218505">
    <property type="component" value="Chromosome"/>
</dbReference>
<evidence type="ECO:0000313" key="1">
    <source>
        <dbReference type="EMBL" id="ATE53499.1"/>
    </source>
</evidence>
<dbReference type="RefSeq" id="WP_096492440.1">
    <property type="nucleotide sequence ID" value="NZ_CP023445.1"/>
</dbReference>
<keyword evidence="2" id="KW-1185">Reference proteome</keyword>
<organism evidence="1 2">
    <name type="scientific">Actinosynnema pretiosum</name>
    <dbReference type="NCBI Taxonomy" id="42197"/>
    <lineage>
        <taxon>Bacteria</taxon>
        <taxon>Bacillati</taxon>
        <taxon>Actinomycetota</taxon>
        <taxon>Actinomycetes</taxon>
        <taxon>Pseudonocardiales</taxon>
        <taxon>Pseudonocardiaceae</taxon>
        <taxon>Actinosynnema</taxon>
    </lineage>
</organism>
<dbReference type="KEGG" id="apre:CNX65_09510"/>
<dbReference type="Pfam" id="PF20181">
    <property type="entry name" value="DUF6544"/>
    <property type="match status" value="1"/>
</dbReference>
<evidence type="ECO:0000313" key="2">
    <source>
        <dbReference type="Proteomes" id="UP000218505"/>
    </source>
</evidence>